<dbReference type="SFLD" id="SFLDF00284">
    <property type="entry name" value="tRNA_wybutosine-synthesizing"/>
    <property type="match status" value="1"/>
</dbReference>
<dbReference type="PANTHER" id="PTHR13930">
    <property type="entry name" value="S-ADENOSYL-L-METHIONINE-DEPENDENT TRNA 4-DEMETHYLWYOSINE SYNTHASE"/>
    <property type="match status" value="1"/>
</dbReference>
<keyword evidence="2 9" id="KW-0949">S-adenosyl-L-methionine</keyword>
<dbReference type="InterPro" id="IPR023993">
    <property type="entry name" value="TYW1_archaea"/>
</dbReference>
<evidence type="ECO:0000256" key="10">
    <source>
        <dbReference type="SAM" id="MobiDB-lite"/>
    </source>
</evidence>
<dbReference type="InterPro" id="IPR013917">
    <property type="entry name" value="tRNA_wybutosine-synth"/>
</dbReference>
<dbReference type="HAMAP" id="MF_01921">
    <property type="entry name" value="TYW1_archaea"/>
    <property type="match status" value="1"/>
</dbReference>
<dbReference type="PROSITE" id="PS51918">
    <property type="entry name" value="RADICAL_SAM"/>
    <property type="match status" value="1"/>
</dbReference>
<dbReference type="PANTHER" id="PTHR13930:SF0">
    <property type="entry name" value="S-ADENOSYL-L-METHIONINE-DEPENDENT TRNA 4-DEMETHYLWYOSINE SYNTHASE TYW1-RELATED"/>
    <property type="match status" value="1"/>
</dbReference>
<dbReference type="KEGG" id="iho:Igni_1433"/>
<keyword evidence="9" id="KW-0963">Cytoplasm</keyword>
<keyword evidence="3 9" id="KW-0819">tRNA processing</keyword>
<dbReference type="eggNOG" id="arCOG04174">
    <property type="taxonomic scope" value="Archaea"/>
</dbReference>
<dbReference type="AlphaFoldDB" id="A8ACF7"/>
<dbReference type="NCBIfam" id="TIGR03972">
    <property type="entry name" value="rSAM_TYW1"/>
    <property type="match status" value="1"/>
</dbReference>
<dbReference type="SFLD" id="SFLDS00029">
    <property type="entry name" value="Radical_SAM"/>
    <property type="match status" value="1"/>
</dbReference>
<keyword evidence="1 9" id="KW-0004">4Fe-4S</keyword>
<gene>
    <name evidence="9" type="primary">taw1</name>
    <name evidence="12" type="ordered locus">Igni_1433</name>
</gene>
<dbReference type="SUPFAM" id="SSF102114">
    <property type="entry name" value="Radical SAM enzymes"/>
    <property type="match status" value="1"/>
</dbReference>
<dbReference type="SFLD" id="SFLDG01071">
    <property type="entry name" value="tRNA_wybutosine-synthesizing"/>
    <property type="match status" value="1"/>
</dbReference>
<dbReference type="CDD" id="cd01335">
    <property type="entry name" value="Radical_SAM"/>
    <property type="match status" value="1"/>
</dbReference>
<proteinExistence type="inferred from homology"/>
<evidence type="ECO:0000256" key="7">
    <source>
        <dbReference type="ARBA" id="ARBA00023239"/>
    </source>
</evidence>
<comment type="cofactor">
    <cofactor evidence="9">
        <name>[4Fe-4S] cluster</name>
        <dbReference type="ChEBI" id="CHEBI:49883"/>
    </cofactor>
    <text evidence="9">Binds 2 [4Fe-4S] clusters. Binds 1 [4Fe-4S] cluster coordinated with 3 cysteines and an exchangeable S-adenosyl-L-methionine.</text>
</comment>
<organism evidence="12 13">
    <name type="scientific">Ignicoccus hospitalis (strain KIN4/I / DSM 18386 / JCM 14125)</name>
    <dbReference type="NCBI Taxonomy" id="453591"/>
    <lineage>
        <taxon>Archaea</taxon>
        <taxon>Thermoproteota</taxon>
        <taxon>Thermoprotei</taxon>
        <taxon>Desulfurococcales</taxon>
        <taxon>Desulfurococcaceae</taxon>
        <taxon>Ignicoccus</taxon>
    </lineage>
</organism>
<dbReference type="GO" id="GO:0102521">
    <property type="term" value="F:tRNA-4-demethylwyosine synthase activity"/>
    <property type="evidence" value="ECO:0007669"/>
    <property type="project" value="UniProtKB-EC"/>
</dbReference>
<feature type="binding site" evidence="9">
    <location>
        <position position="82"/>
    </location>
    <ligand>
        <name>[4Fe-4S] cluster</name>
        <dbReference type="ChEBI" id="CHEBI:49883"/>
        <label>2</label>
        <note>4Fe-4S-S-AdoMet</note>
    </ligand>
</feature>
<feature type="binding site" evidence="9">
    <location>
        <position position="79"/>
    </location>
    <ligand>
        <name>[4Fe-4S] cluster</name>
        <dbReference type="ChEBI" id="CHEBI:49883"/>
        <label>2</label>
        <note>4Fe-4S-S-AdoMet</note>
    </ligand>
</feature>
<comment type="subcellular location">
    <subcellularLocation>
        <location evidence="9">Cytoplasm</location>
    </subcellularLocation>
</comment>
<keyword evidence="7 9" id="KW-0456">Lyase</keyword>
<evidence type="ECO:0000256" key="2">
    <source>
        <dbReference type="ARBA" id="ARBA00022691"/>
    </source>
</evidence>
<comment type="catalytic activity">
    <reaction evidence="8 9">
        <text>N(1)-methylguanosine(37) in tRNA(Phe) + pyruvate + S-adenosyl-L-methionine = 4-demethylwyosine(37) in tRNA(Phe) + 5'-deoxyadenosine + L-methionine + CO2 + H2O</text>
        <dbReference type="Rhea" id="RHEA:36347"/>
        <dbReference type="Rhea" id="RHEA-COMP:10164"/>
        <dbReference type="Rhea" id="RHEA-COMP:10165"/>
        <dbReference type="ChEBI" id="CHEBI:15361"/>
        <dbReference type="ChEBI" id="CHEBI:15377"/>
        <dbReference type="ChEBI" id="CHEBI:16526"/>
        <dbReference type="ChEBI" id="CHEBI:17319"/>
        <dbReference type="ChEBI" id="CHEBI:57844"/>
        <dbReference type="ChEBI" id="CHEBI:59789"/>
        <dbReference type="ChEBI" id="CHEBI:64315"/>
        <dbReference type="ChEBI" id="CHEBI:73542"/>
        <dbReference type="EC" id="4.1.3.44"/>
    </reaction>
</comment>
<dbReference type="Gene3D" id="3.20.20.70">
    <property type="entry name" value="Aldolase class I"/>
    <property type="match status" value="1"/>
</dbReference>
<keyword evidence="13" id="KW-1185">Reference proteome</keyword>
<evidence type="ECO:0000313" key="12">
    <source>
        <dbReference type="EMBL" id="ABU82609.1"/>
    </source>
</evidence>
<dbReference type="OrthoDB" id="68499at2157"/>
<dbReference type="Pfam" id="PF04055">
    <property type="entry name" value="Radical_SAM"/>
    <property type="match status" value="1"/>
</dbReference>
<feature type="domain" description="Radical SAM core" evidence="11">
    <location>
        <begin position="58"/>
        <end position="309"/>
    </location>
</feature>
<dbReference type="PhylomeDB" id="A8ACF7"/>
<dbReference type="GO" id="GO:0008033">
    <property type="term" value="P:tRNA processing"/>
    <property type="evidence" value="ECO:0007669"/>
    <property type="project" value="UniProtKB-UniRule"/>
</dbReference>
<comment type="subunit">
    <text evidence="9">Monomer.</text>
</comment>
<feature type="binding site" evidence="9">
    <location>
        <position position="65"/>
    </location>
    <ligand>
        <name>[4Fe-4S] cluster</name>
        <dbReference type="ChEBI" id="CHEBI:49883"/>
        <label>1</label>
    </ligand>
</feature>
<evidence type="ECO:0000256" key="9">
    <source>
        <dbReference type="HAMAP-Rule" id="MF_01921"/>
    </source>
</evidence>
<comment type="similarity">
    <text evidence="9">Belongs to the TYW1 family.</text>
</comment>
<dbReference type="InterPro" id="IPR007197">
    <property type="entry name" value="rSAM"/>
</dbReference>
<dbReference type="InterPro" id="IPR058240">
    <property type="entry name" value="rSAM_sf"/>
</dbReference>
<evidence type="ECO:0000256" key="5">
    <source>
        <dbReference type="ARBA" id="ARBA00023004"/>
    </source>
</evidence>
<dbReference type="STRING" id="453591.Igni_1433"/>
<dbReference type="GO" id="GO:0051539">
    <property type="term" value="F:4 iron, 4 sulfur cluster binding"/>
    <property type="evidence" value="ECO:0007669"/>
    <property type="project" value="UniProtKB-UniRule"/>
</dbReference>
<protein>
    <recommendedName>
        <fullName evidence="9">S-adenosyl-L-methionine-dependent tRNA 4-demethylwyosine synthase</fullName>
        <ecNumber evidence="9">4.1.3.44</ecNumber>
    </recommendedName>
    <alternativeName>
        <fullName evidence="9">tRNA wyosine derivatives biosynthesis protein Taw1</fullName>
    </alternativeName>
</protein>
<keyword evidence="4 9" id="KW-0479">Metal-binding</keyword>
<evidence type="ECO:0000256" key="3">
    <source>
        <dbReference type="ARBA" id="ARBA00022694"/>
    </source>
</evidence>
<dbReference type="EMBL" id="CP000816">
    <property type="protein sequence ID" value="ABU82609.1"/>
    <property type="molecule type" value="Genomic_DNA"/>
</dbReference>
<dbReference type="InterPro" id="IPR013785">
    <property type="entry name" value="Aldolase_TIM"/>
</dbReference>
<dbReference type="Proteomes" id="UP000000262">
    <property type="component" value="Chromosome"/>
</dbReference>
<evidence type="ECO:0000256" key="1">
    <source>
        <dbReference type="ARBA" id="ARBA00022485"/>
    </source>
</evidence>
<accession>A8ACF7</accession>
<feature type="region of interest" description="Disordered" evidence="10">
    <location>
        <begin position="333"/>
        <end position="353"/>
    </location>
</feature>
<dbReference type="Pfam" id="PF08608">
    <property type="entry name" value="Wyosine_form"/>
    <property type="match status" value="1"/>
</dbReference>
<evidence type="ECO:0000259" key="11">
    <source>
        <dbReference type="PROSITE" id="PS51918"/>
    </source>
</evidence>
<dbReference type="GO" id="GO:0005737">
    <property type="term" value="C:cytoplasm"/>
    <property type="evidence" value="ECO:0007669"/>
    <property type="project" value="UniProtKB-SubCell"/>
</dbReference>
<name>A8ACF7_IGNH4</name>
<keyword evidence="5 9" id="KW-0408">Iron</keyword>
<dbReference type="InterPro" id="IPR034556">
    <property type="entry name" value="tRNA_wybutosine-synthase"/>
</dbReference>
<dbReference type="GO" id="GO:0046872">
    <property type="term" value="F:metal ion binding"/>
    <property type="evidence" value="ECO:0007669"/>
    <property type="project" value="UniProtKB-KW"/>
</dbReference>
<feature type="binding site" evidence="9">
    <location>
        <position position="75"/>
    </location>
    <ligand>
        <name>[4Fe-4S] cluster</name>
        <dbReference type="ChEBI" id="CHEBI:49883"/>
        <label>2</label>
        <note>4Fe-4S-S-AdoMet</note>
    </ligand>
</feature>
<reference evidence="12 13" key="1">
    <citation type="journal article" date="2008" name="Genome Biol.">
        <title>A genomic analysis of the archaeal system Ignicoccus hospitalis-Nanoarchaeum equitans.</title>
        <authorList>
            <person name="Podar M."/>
            <person name="Anderson I."/>
            <person name="Makarova K.S."/>
            <person name="Elkins J.G."/>
            <person name="Ivanova N."/>
            <person name="Wall M.A."/>
            <person name="Lykidis A."/>
            <person name="Mavromatis K."/>
            <person name="Sun H."/>
            <person name="Hudson M.E."/>
            <person name="Chen W."/>
            <person name="Deciu C."/>
            <person name="Hutchison D."/>
            <person name="Eads J.R."/>
            <person name="Anderson A."/>
            <person name="Fernandes F."/>
            <person name="Szeto E."/>
            <person name="Lapidus A."/>
            <person name="Kyrpides N.C."/>
            <person name="Saier M.H.Jr."/>
            <person name="Richardson P.M."/>
            <person name="Rachel R."/>
            <person name="Huber H."/>
            <person name="Eisen J.A."/>
            <person name="Koonin E.V."/>
            <person name="Keller M."/>
            <person name="Stetter K.O."/>
        </authorList>
    </citation>
    <scope>NUCLEOTIDE SEQUENCE [LARGE SCALE GENOMIC DNA]</scope>
    <source>
        <strain evidence="13">KIN4/I / DSM 18386 / JCM 14125</strain>
    </source>
</reference>
<dbReference type="HOGENOM" id="CLU_007952_3_0_2"/>
<comment type="function">
    <text evidence="9">Component of the wyosine derivatives biosynthesis pathway that catalyzes the condensation of N-methylguanine with 2 carbon atoms from pyruvate to form the tricyclic 4-demethylwyosine (imG-14) on guanosine-37 of tRNA(Phe).</text>
</comment>
<evidence type="ECO:0000256" key="6">
    <source>
        <dbReference type="ARBA" id="ARBA00023014"/>
    </source>
</evidence>
<feature type="binding site" evidence="9">
    <location>
        <position position="39"/>
    </location>
    <ligand>
        <name>[4Fe-4S] cluster</name>
        <dbReference type="ChEBI" id="CHEBI:49883"/>
        <label>1</label>
    </ligand>
</feature>
<evidence type="ECO:0000256" key="8">
    <source>
        <dbReference type="ARBA" id="ARBA00049466"/>
    </source>
</evidence>
<keyword evidence="6 9" id="KW-0411">Iron-sulfur</keyword>
<dbReference type="EC" id="4.1.3.44" evidence="9"/>
<sequence>MGLQRRGRLLRADVVSTILERLRKAGYHIVGSHSAVKKCHWTHVALTERRFCYKCKFYGIASHRCLQMTPAVIWCWLRCLHCWRAEPGDLGLQWDDTKLPTVDDPAFIAEKSIEEQRKIISGYKGHPKVDPKMFEEAMNPKHVAISLSGEPTLYPRLSELIEEYYKRGMTTFLVTHGVRPDALAELDPEPTQLYLSLEAWDEKSFKEFNRPVLPGLWSAVLQSLDILPSFSSPTVIRITLVKGFNDHERALEGLAKLVERGYPTYVEVKAYMNVGYSRYRLTKENMPTHAEVRSFAERLAEKIGYDVVDEQRSSRVVLLSRIGKPIRVGEGCPGGKAGELPEGTEYELSERVK</sequence>
<feature type="binding site" evidence="9">
    <location>
        <position position="52"/>
    </location>
    <ligand>
        <name>[4Fe-4S] cluster</name>
        <dbReference type="ChEBI" id="CHEBI:49883"/>
        <label>1</label>
    </ligand>
</feature>
<evidence type="ECO:0000313" key="13">
    <source>
        <dbReference type="Proteomes" id="UP000000262"/>
    </source>
</evidence>
<evidence type="ECO:0000256" key="4">
    <source>
        <dbReference type="ARBA" id="ARBA00022723"/>
    </source>
</evidence>